<dbReference type="EMBL" id="BLPG01000001">
    <property type="protein sequence ID" value="GFJ95023.1"/>
    <property type="molecule type" value="Genomic_DNA"/>
</dbReference>
<keyword evidence="1" id="KW-0812">Transmembrane</keyword>
<evidence type="ECO:0000313" key="2">
    <source>
        <dbReference type="EMBL" id="GFJ95023.1"/>
    </source>
</evidence>
<dbReference type="AlphaFoldDB" id="A0A6V8LCQ7"/>
<protein>
    <submittedName>
        <fullName evidence="2">Uncharacterized protein</fullName>
    </submittedName>
</protein>
<evidence type="ECO:0000256" key="1">
    <source>
        <dbReference type="SAM" id="Phobius"/>
    </source>
</evidence>
<dbReference type="RefSeq" id="WP_173082423.1">
    <property type="nucleotide sequence ID" value="NZ_BAABJB010000022.1"/>
</dbReference>
<proteinExistence type="predicted"/>
<accession>A0A6V8LCQ7</accession>
<name>A0A6V8LCQ7_9ACTN</name>
<reference evidence="2 3" key="1">
    <citation type="submission" date="2020-03" db="EMBL/GenBank/DDBJ databases">
        <title>Whole genome shotgun sequence of Phytohabitans rumicis NBRC 108638.</title>
        <authorList>
            <person name="Komaki H."/>
            <person name="Tamura T."/>
        </authorList>
    </citation>
    <scope>NUCLEOTIDE SEQUENCE [LARGE SCALE GENOMIC DNA]</scope>
    <source>
        <strain evidence="2 3">NBRC 108638</strain>
    </source>
</reference>
<keyword evidence="1" id="KW-1133">Transmembrane helix</keyword>
<keyword evidence="1" id="KW-0472">Membrane</keyword>
<comment type="caution">
    <text evidence="2">The sequence shown here is derived from an EMBL/GenBank/DDBJ whole genome shotgun (WGS) entry which is preliminary data.</text>
</comment>
<evidence type="ECO:0000313" key="3">
    <source>
        <dbReference type="Proteomes" id="UP000482960"/>
    </source>
</evidence>
<sequence>MMTKAREWQKLGLIALAAIVIVIVYSQIIVVSQPSSQAADITAVIRGVNPDNGAGLRMDVLVDVPVHLTGCEDTVKVKAIVSGTPQFWKTHGAQIGGAGHLGLALHTTYDGLRMLDWSGYDLPDALLNVYGPDQVPNPNRSGKVTFTHREDSTTGGSLYGVSIQDWASHRTPLVLEFDAKWTSPRSTGSCYLVLPELVAVESTAVGQARAGAYDAGSVFDVALNSSNGGEAATLPAAVTFGRVIVRTNGHIADGQSRPAPRLVDGNPWTKSLGEIGEEAGVWTCEPPASREQYPNAGVVSPDGNESSPPLDAAAPAGCGGLAVIEARNAGTVRDLGILLVGGLFSFVFGALLQHGVGLGGRSSKVDAKQDGASPPA</sequence>
<dbReference type="Proteomes" id="UP000482960">
    <property type="component" value="Unassembled WGS sequence"/>
</dbReference>
<reference evidence="2 3" key="2">
    <citation type="submission" date="2020-03" db="EMBL/GenBank/DDBJ databases">
        <authorList>
            <person name="Ichikawa N."/>
            <person name="Kimura A."/>
            <person name="Kitahashi Y."/>
            <person name="Uohara A."/>
        </authorList>
    </citation>
    <scope>NUCLEOTIDE SEQUENCE [LARGE SCALE GENOMIC DNA]</scope>
    <source>
        <strain evidence="2 3">NBRC 108638</strain>
    </source>
</reference>
<keyword evidence="3" id="KW-1185">Reference proteome</keyword>
<feature type="transmembrane region" description="Helical" evidence="1">
    <location>
        <begin position="335"/>
        <end position="352"/>
    </location>
</feature>
<gene>
    <name evidence="2" type="ORF">Prum_086650</name>
</gene>
<organism evidence="2 3">
    <name type="scientific">Phytohabitans rumicis</name>
    <dbReference type="NCBI Taxonomy" id="1076125"/>
    <lineage>
        <taxon>Bacteria</taxon>
        <taxon>Bacillati</taxon>
        <taxon>Actinomycetota</taxon>
        <taxon>Actinomycetes</taxon>
        <taxon>Micromonosporales</taxon>
        <taxon>Micromonosporaceae</taxon>
    </lineage>
</organism>